<dbReference type="Pfam" id="PF05762">
    <property type="entry name" value="VWA_CoxE"/>
    <property type="match status" value="1"/>
</dbReference>
<proteinExistence type="predicted"/>
<protein>
    <submittedName>
        <fullName evidence="2">VWA containing CoxE family protein</fullName>
    </submittedName>
</protein>
<dbReference type="SMART" id="SM00327">
    <property type="entry name" value="VWA"/>
    <property type="match status" value="1"/>
</dbReference>
<dbReference type="Gene3D" id="3.40.50.410">
    <property type="entry name" value="von Willebrand factor, type A domain"/>
    <property type="match status" value="1"/>
</dbReference>
<evidence type="ECO:0000259" key="1">
    <source>
        <dbReference type="SMART" id="SM00327"/>
    </source>
</evidence>
<evidence type="ECO:0000313" key="3">
    <source>
        <dbReference type="Proteomes" id="UP000054010"/>
    </source>
</evidence>
<gene>
    <name evidence="2" type="ORF">OSCT_2362</name>
</gene>
<dbReference type="STRING" id="765420.OSCT_2362"/>
<dbReference type="InterPro" id="IPR008912">
    <property type="entry name" value="Uncharacterised_CoxE"/>
</dbReference>
<feature type="domain" description="VWFA" evidence="1">
    <location>
        <begin position="210"/>
        <end position="373"/>
    </location>
</feature>
<dbReference type="AlphaFoldDB" id="E1IGB1"/>
<evidence type="ECO:0000313" key="2">
    <source>
        <dbReference type="EMBL" id="EFO79764.1"/>
    </source>
</evidence>
<dbReference type="PANTHER" id="PTHR39338">
    <property type="entry name" value="BLL5662 PROTEIN-RELATED"/>
    <property type="match status" value="1"/>
</dbReference>
<organism evidence="2 3">
    <name type="scientific">Oscillochloris trichoides DG-6</name>
    <dbReference type="NCBI Taxonomy" id="765420"/>
    <lineage>
        <taxon>Bacteria</taxon>
        <taxon>Bacillati</taxon>
        <taxon>Chloroflexota</taxon>
        <taxon>Chloroflexia</taxon>
        <taxon>Chloroflexales</taxon>
        <taxon>Chloroflexineae</taxon>
        <taxon>Oscillochloridaceae</taxon>
        <taxon>Oscillochloris</taxon>
    </lineage>
</organism>
<keyword evidence="3" id="KW-1185">Reference proteome</keyword>
<comment type="caution">
    <text evidence="2">The sequence shown here is derived from an EMBL/GenBank/DDBJ whole genome shotgun (WGS) entry which is preliminary data.</text>
</comment>
<sequence length="398" mass="45484">MDAIEVPDGQLLTHLLAFGYVLREMGVAVSPGQMLDLVTALRYVPLAQREDFRAAARATLIRRREDLPLFEMAFAFFWRTDAPHNDEQLLMQLAIPQLRLPRKQLRLPQRHAAPPPDQPATEEEELALRLAYSSLEALRNKDFGQFSWEEVQAAKALIRTLRWRVAPRPSRRHRPALRGVRLDLHRTLRENMRYGGEVLHLAWRATQYEPRPLVVLCDISGSMERYARILLQFVHALSHRGNSVEAFVFGTRLTRITRQLRQHDVDDAVDAVAKHVCDWSGGTRIGEVLHTFNARWARRVLGRGPVVLLISDGWDRGDPTLLSREMARLQRTCHRLIWLNPLLGSPGYAPLTLGMQAALPFVDDFLPIHNLVSLEQLGATLATLDPTRPQRRQRSLPL</sequence>
<dbReference type="PANTHER" id="PTHR39338:SF6">
    <property type="entry name" value="BLL5662 PROTEIN"/>
    <property type="match status" value="1"/>
</dbReference>
<dbReference type="HOGENOM" id="CLU_042261_0_1_0"/>
<dbReference type="Proteomes" id="UP000054010">
    <property type="component" value="Unassembled WGS sequence"/>
</dbReference>
<name>E1IGB1_9CHLR</name>
<dbReference type="InterPro" id="IPR036465">
    <property type="entry name" value="vWFA_dom_sf"/>
</dbReference>
<dbReference type="EMBL" id="ADVR01000103">
    <property type="protein sequence ID" value="EFO79764.1"/>
    <property type="molecule type" value="Genomic_DNA"/>
</dbReference>
<reference evidence="2 3" key="1">
    <citation type="journal article" date="2011" name="J. Bacteriol.">
        <title>Draft genome sequence of the anoxygenic filamentous phototrophic bacterium Oscillochloris trichoides subsp. DG-6.</title>
        <authorList>
            <person name="Kuznetsov B.B."/>
            <person name="Ivanovsky R.N."/>
            <person name="Keppen O.I."/>
            <person name="Sukhacheva M.V."/>
            <person name="Bumazhkin B.K."/>
            <person name="Patutina E.O."/>
            <person name="Beletsky A.V."/>
            <person name="Mardanov A.V."/>
            <person name="Baslerov R.V."/>
            <person name="Panteleeva A.N."/>
            <person name="Kolganova T.V."/>
            <person name="Ravin N.V."/>
            <person name="Skryabin K.G."/>
        </authorList>
    </citation>
    <scope>NUCLEOTIDE SEQUENCE [LARGE SCALE GENOMIC DNA]</scope>
    <source>
        <strain evidence="2 3">DG-6</strain>
    </source>
</reference>
<dbReference type="eggNOG" id="COG3552">
    <property type="taxonomic scope" value="Bacteria"/>
</dbReference>
<dbReference type="InterPro" id="IPR002035">
    <property type="entry name" value="VWF_A"/>
</dbReference>
<dbReference type="InterPro" id="IPR011195">
    <property type="entry name" value="UCP010256"/>
</dbReference>
<accession>E1IGB1</accession>
<dbReference type="CDD" id="cd00198">
    <property type="entry name" value="vWFA"/>
    <property type="match status" value="1"/>
</dbReference>
<dbReference type="SUPFAM" id="SSF53300">
    <property type="entry name" value="vWA-like"/>
    <property type="match status" value="1"/>
</dbReference>
<dbReference type="PIRSF" id="PIRSF010256">
    <property type="entry name" value="CoxE_vWa"/>
    <property type="match status" value="1"/>
</dbReference>